<sequence>MFAVADTKQLVADQIITPDQAREIEARARDAMVTMAVNAVLCFGILAATGGFIFWLADAFAVAVLGGLMLAAGLWVLSRDGDTYRMFGNASALIGAGMLIGGGTVELIDKAEDIAGWAFALAGAGIAGLCAWRLSLPAPKAGFVLTALLLTGVTLHIGGFALLLEQADLFGGIKALFFLYAAVLLALTGWHTDIRLITAIAIVPFAQALDTGSGYFHAIYVFYSPEPTLSILQMGLLIAGCVLLAQRSTERTARHARIAAVLAFVVANMCALVGSLWGDVIGEHLWGPDFFDFADAGDNDAQWAAYRAARDAFYDQATRISDDVYSILWAVALVAMIFWAAHRNIRGLFNTAMTFAAIHAYTQFFETFADEPLAYVIGGLAAVPLAWGLWRLNQRMAAR</sequence>
<keyword evidence="1" id="KW-1133">Transmembrane helix</keyword>
<keyword evidence="1" id="KW-0472">Membrane</keyword>
<evidence type="ECO:0008006" key="6">
    <source>
        <dbReference type="Google" id="ProtNLM"/>
    </source>
</evidence>
<name>A0A0P1FZE0_9RHOB</name>
<feature type="transmembrane region" description="Helical" evidence="1">
    <location>
        <begin position="114"/>
        <end position="134"/>
    </location>
</feature>
<evidence type="ECO:0000313" key="4">
    <source>
        <dbReference type="Proteomes" id="UP000051086"/>
    </source>
</evidence>
<dbReference type="Proteomes" id="UP000051086">
    <property type="component" value="Unassembled WGS sequence"/>
</dbReference>
<protein>
    <recommendedName>
        <fullName evidence="6">DUF2157 domain-containing protein</fullName>
    </recommendedName>
</protein>
<feature type="transmembrane region" description="Helical" evidence="1">
    <location>
        <begin position="229"/>
        <end position="246"/>
    </location>
</feature>
<feature type="transmembrane region" description="Helical" evidence="1">
    <location>
        <begin position="372"/>
        <end position="390"/>
    </location>
</feature>
<feature type="transmembrane region" description="Helical" evidence="1">
    <location>
        <begin position="258"/>
        <end position="278"/>
    </location>
</feature>
<reference evidence="2 4" key="2">
    <citation type="submission" date="2015-09" db="EMBL/GenBank/DDBJ databases">
        <authorList>
            <person name="Rodrigo-Torres L."/>
            <person name="Arahal D.R."/>
        </authorList>
    </citation>
    <scope>NUCLEOTIDE SEQUENCE [LARGE SCALE GENOMIC DNA]</scope>
    <source>
        <strain evidence="2 4">CECT 5118</strain>
    </source>
</reference>
<dbReference type="EMBL" id="CYSC01000047">
    <property type="protein sequence ID" value="CUH74427.1"/>
    <property type="molecule type" value="Genomic_DNA"/>
</dbReference>
<feature type="transmembrane region" description="Helical" evidence="1">
    <location>
        <begin position="141"/>
        <end position="163"/>
    </location>
</feature>
<evidence type="ECO:0000313" key="3">
    <source>
        <dbReference type="EMBL" id="CUH74427.1"/>
    </source>
</evidence>
<feature type="transmembrane region" description="Helical" evidence="1">
    <location>
        <begin position="32"/>
        <end position="54"/>
    </location>
</feature>
<reference evidence="3 5" key="1">
    <citation type="submission" date="2015-09" db="EMBL/GenBank/DDBJ databases">
        <authorList>
            <consortium name="Swine Surveillance"/>
        </authorList>
    </citation>
    <scope>NUCLEOTIDE SEQUENCE [LARGE SCALE GENOMIC DNA]</scope>
    <source>
        <strain evidence="3 5">5120</strain>
    </source>
</reference>
<feature type="transmembrane region" description="Helical" evidence="1">
    <location>
        <begin position="348"/>
        <end position="366"/>
    </location>
</feature>
<evidence type="ECO:0000313" key="2">
    <source>
        <dbReference type="EMBL" id="CUH64264.1"/>
    </source>
</evidence>
<gene>
    <name evidence="2" type="ORF">TL5118_00810</name>
    <name evidence="3" type="ORF">TL5120_04247</name>
</gene>
<feature type="transmembrane region" description="Helical" evidence="1">
    <location>
        <begin position="199"/>
        <end position="223"/>
    </location>
</feature>
<feature type="transmembrane region" description="Helical" evidence="1">
    <location>
        <begin position="90"/>
        <end position="108"/>
    </location>
</feature>
<evidence type="ECO:0000313" key="5">
    <source>
        <dbReference type="Proteomes" id="UP000051887"/>
    </source>
</evidence>
<dbReference type="Proteomes" id="UP000051887">
    <property type="component" value="Unassembled WGS sequence"/>
</dbReference>
<keyword evidence="4" id="KW-1185">Reference proteome</keyword>
<organism evidence="3 5">
    <name type="scientific">Thalassovita autumnalis</name>
    <dbReference type="NCBI Taxonomy" id="2072972"/>
    <lineage>
        <taxon>Bacteria</taxon>
        <taxon>Pseudomonadati</taxon>
        <taxon>Pseudomonadota</taxon>
        <taxon>Alphaproteobacteria</taxon>
        <taxon>Rhodobacterales</taxon>
        <taxon>Roseobacteraceae</taxon>
        <taxon>Thalassovita</taxon>
    </lineage>
</organism>
<proteinExistence type="predicted"/>
<feature type="transmembrane region" description="Helical" evidence="1">
    <location>
        <begin position="169"/>
        <end position="187"/>
    </location>
</feature>
<accession>A0A0P1FZE0</accession>
<dbReference type="RefSeq" id="WP_179945304.1">
    <property type="nucleotide sequence ID" value="NZ_CYSB01000010.1"/>
</dbReference>
<dbReference type="EMBL" id="CYSB01000010">
    <property type="protein sequence ID" value="CUH64264.1"/>
    <property type="molecule type" value="Genomic_DNA"/>
</dbReference>
<feature type="transmembrane region" description="Helical" evidence="1">
    <location>
        <begin position="60"/>
        <end position="78"/>
    </location>
</feature>
<keyword evidence="1" id="KW-0812">Transmembrane</keyword>
<evidence type="ECO:0000256" key="1">
    <source>
        <dbReference type="SAM" id="Phobius"/>
    </source>
</evidence>
<dbReference type="AlphaFoldDB" id="A0A0P1FZE0"/>
<feature type="transmembrane region" description="Helical" evidence="1">
    <location>
        <begin position="324"/>
        <end position="341"/>
    </location>
</feature>